<keyword evidence="3" id="KW-1185">Reference proteome</keyword>
<proteinExistence type="predicted"/>
<protein>
    <submittedName>
        <fullName evidence="2">Uncharacterized protein</fullName>
    </submittedName>
</protein>
<reference evidence="3" key="1">
    <citation type="journal article" date="2019" name="Int. J. Syst. Evol. Microbiol.">
        <title>The Global Catalogue of Microorganisms (GCM) 10K type strain sequencing project: providing services to taxonomists for standard genome sequencing and annotation.</title>
        <authorList>
            <consortium name="The Broad Institute Genomics Platform"/>
            <consortium name="The Broad Institute Genome Sequencing Center for Infectious Disease"/>
            <person name="Wu L."/>
            <person name="Ma J."/>
        </authorList>
    </citation>
    <scope>NUCLEOTIDE SEQUENCE [LARGE SCALE GENOMIC DNA]</scope>
    <source>
        <strain evidence="3">JCM 12165</strain>
    </source>
</reference>
<dbReference type="InterPro" id="IPR051411">
    <property type="entry name" value="Polyketide_trans_af380"/>
</dbReference>
<dbReference type="EMBL" id="JBHUCP010000039">
    <property type="protein sequence ID" value="MFD1534628.1"/>
    <property type="molecule type" value="Genomic_DNA"/>
</dbReference>
<evidence type="ECO:0000313" key="3">
    <source>
        <dbReference type="Proteomes" id="UP001597145"/>
    </source>
</evidence>
<comment type="caution">
    <text evidence="2">The sequence shown here is derived from an EMBL/GenBank/DDBJ whole genome shotgun (WGS) entry which is preliminary data.</text>
</comment>
<dbReference type="Proteomes" id="UP001597145">
    <property type="component" value="Unassembled WGS sequence"/>
</dbReference>
<accession>A0ABW4FWW4</accession>
<evidence type="ECO:0000256" key="1">
    <source>
        <dbReference type="SAM" id="MobiDB-lite"/>
    </source>
</evidence>
<dbReference type="PANTHER" id="PTHR47751:SF1">
    <property type="entry name" value="SUPERFAMILY HYDROLASE, PUTATIVE (AFU_ORTHOLOGUE AFUA_2G16580)-RELATED"/>
    <property type="match status" value="1"/>
</dbReference>
<evidence type="ECO:0000313" key="2">
    <source>
        <dbReference type="EMBL" id="MFD1534628.1"/>
    </source>
</evidence>
<dbReference type="Gene3D" id="1.10.10.800">
    <property type="match status" value="1"/>
</dbReference>
<feature type="region of interest" description="Disordered" evidence="1">
    <location>
        <begin position="1"/>
        <end position="20"/>
    </location>
</feature>
<sequence length="112" mass="12334">MATVSAVDTGSLFRDGLGRTQDPQILQGMLDASGEARTEEARGAPARLQQIHPDTGEQAKALGQHVYDGWEYYRTPRAQHPRSENHFVQRSIDLIAQFDAFGPLSVNVGRVT</sequence>
<gene>
    <name evidence="2" type="ORF">ACFSCY_34945</name>
</gene>
<organism evidence="2 3">
    <name type="scientific">Pseudonocardia aurantiaca</name>
    <dbReference type="NCBI Taxonomy" id="75290"/>
    <lineage>
        <taxon>Bacteria</taxon>
        <taxon>Bacillati</taxon>
        <taxon>Actinomycetota</taxon>
        <taxon>Actinomycetes</taxon>
        <taxon>Pseudonocardiales</taxon>
        <taxon>Pseudonocardiaceae</taxon>
        <taxon>Pseudonocardia</taxon>
    </lineage>
</organism>
<name>A0ABW4FWW4_9PSEU</name>
<dbReference type="PANTHER" id="PTHR47751">
    <property type="entry name" value="SUPERFAMILY HYDROLASE, PUTATIVE (AFU_ORTHOLOGUE AFUA_2G16580)-RELATED"/>
    <property type="match status" value="1"/>
</dbReference>
<dbReference type="RefSeq" id="WP_343977997.1">
    <property type="nucleotide sequence ID" value="NZ_BAAAJG010000010.1"/>
</dbReference>